<reference evidence="1" key="1">
    <citation type="journal article" date="2014" name="Front. Microbiol.">
        <title>High frequency of phylogenetically diverse reductive dehalogenase-homologous genes in deep subseafloor sedimentary metagenomes.</title>
        <authorList>
            <person name="Kawai M."/>
            <person name="Futagami T."/>
            <person name="Toyoda A."/>
            <person name="Takaki Y."/>
            <person name="Nishi S."/>
            <person name="Hori S."/>
            <person name="Arai W."/>
            <person name="Tsubouchi T."/>
            <person name="Morono Y."/>
            <person name="Uchiyama I."/>
            <person name="Ito T."/>
            <person name="Fujiyama A."/>
            <person name="Inagaki F."/>
            <person name="Takami H."/>
        </authorList>
    </citation>
    <scope>NUCLEOTIDE SEQUENCE</scope>
    <source>
        <strain evidence="1">Expedition CK06-06</strain>
    </source>
</reference>
<gene>
    <name evidence="1" type="ORF">S12H4_56794</name>
</gene>
<dbReference type="AlphaFoldDB" id="X1UP83"/>
<feature type="non-terminal residue" evidence="1">
    <location>
        <position position="210"/>
    </location>
</feature>
<dbReference type="EMBL" id="BARW01036623">
    <property type="protein sequence ID" value="GAJ19309.1"/>
    <property type="molecule type" value="Genomic_DNA"/>
</dbReference>
<evidence type="ECO:0000313" key="1">
    <source>
        <dbReference type="EMBL" id="GAJ19309.1"/>
    </source>
</evidence>
<comment type="caution">
    <text evidence="1">The sequence shown here is derived from an EMBL/GenBank/DDBJ whole genome shotgun (WGS) entry which is preliminary data.</text>
</comment>
<sequence length="210" mass="23396">ISLYKTIINATTEWFEERLINFAVGVLVKVEMSGKTVLGSLIKELKKHKAIPDFLKPIFDEIEDPKHEIGALLAAGAGTSAVGGLFGAIFDPLMAPVKYLLMEAIHPMYPPYAEGLAGFRRGIISKEMAIEILDAHGIQHKFRDLMIEISRSLMGIADIRDSYLRGDTTEDTAKEYIKKQGYDDVDVDKIFKLFIKIPSIAESISAYFRG</sequence>
<name>X1UP83_9ZZZZ</name>
<feature type="non-terminal residue" evidence="1">
    <location>
        <position position="1"/>
    </location>
</feature>
<proteinExistence type="predicted"/>
<protein>
    <submittedName>
        <fullName evidence="1">Uncharacterized protein</fullName>
    </submittedName>
</protein>
<organism evidence="1">
    <name type="scientific">marine sediment metagenome</name>
    <dbReference type="NCBI Taxonomy" id="412755"/>
    <lineage>
        <taxon>unclassified sequences</taxon>
        <taxon>metagenomes</taxon>
        <taxon>ecological metagenomes</taxon>
    </lineage>
</organism>
<accession>X1UP83</accession>